<evidence type="ECO:0000313" key="1">
    <source>
        <dbReference type="EMBL" id="EHN58801.1"/>
    </source>
</evidence>
<dbReference type="Proteomes" id="UP000004959">
    <property type="component" value="Chromosome"/>
</dbReference>
<comment type="caution">
    <text evidence="1">The sequence shown here is derived from an EMBL/GenBank/DDBJ whole genome shotgun (WGS) entry which is preliminary data.</text>
</comment>
<keyword evidence="2" id="KW-1185">Reference proteome</keyword>
<gene>
    <name evidence="1" type="ORF">OKIT_0690</name>
</gene>
<dbReference type="PATRIC" id="fig|1045004.4.peg.690"/>
<dbReference type="HOGENOM" id="CLU_164817_1_0_9"/>
<name>G9WF81_9LACO</name>
<reference evidence="1 2" key="1">
    <citation type="journal article" date="2012" name="PLoS ONE">
        <title>Functional divergence in the genus oenococcus as predicted by genome sequencing of the newly-described species, Oenococcus kitaharae.</title>
        <authorList>
            <person name="Borneman A.R."/>
            <person name="McCarthy J.M."/>
            <person name="Chambers P.J."/>
            <person name="Bartowsky E.J."/>
        </authorList>
    </citation>
    <scope>NUCLEOTIDE SEQUENCE [LARGE SCALE GENOMIC DNA]</scope>
    <source>
        <strain evidence="2">DSM17330</strain>
    </source>
</reference>
<protein>
    <submittedName>
        <fullName evidence="1">Uncharacterized protein</fullName>
    </submittedName>
</protein>
<dbReference type="eggNOG" id="ENOG50331C2">
    <property type="taxonomic scope" value="Bacteria"/>
</dbReference>
<dbReference type="STRING" id="336988.NT96_08880"/>
<sequence length="75" mass="8473">MMAKSKLIQANQKVAKSVVEAHEKITDKVVGAYTKIEDKFVDQYLTHDGESIADAKARLKLANEERQAKLKDEKK</sequence>
<evidence type="ECO:0000313" key="2">
    <source>
        <dbReference type="Proteomes" id="UP000004959"/>
    </source>
</evidence>
<proteinExistence type="predicted"/>
<accession>G9WF81</accession>
<dbReference type="AlphaFoldDB" id="G9WF81"/>
<organism evidence="1 2">
    <name type="scientific">Oenococcus kitaharae DSM 17330</name>
    <dbReference type="NCBI Taxonomy" id="1045004"/>
    <lineage>
        <taxon>Bacteria</taxon>
        <taxon>Bacillati</taxon>
        <taxon>Bacillota</taxon>
        <taxon>Bacilli</taxon>
        <taxon>Lactobacillales</taxon>
        <taxon>Lactobacillaceae</taxon>
        <taxon>Oenococcus</taxon>
    </lineage>
</organism>
<dbReference type="EMBL" id="AFVZ01000001">
    <property type="protein sequence ID" value="EHN58801.1"/>
    <property type="molecule type" value="Genomic_DNA"/>
</dbReference>